<dbReference type="CDD" id="cd02440">
    <property type="entry name" value="AdoMet_MTases"/>
    <property type="match status" value="1"/>
</dbReference>
<dbReference type="InterPro" id="IPR003358">
    <property type="entry name" value="tRNA_(Gua-N-7)_MeTrfase_Trmb"/>
</dbReference>
<keyword evidence="5 7" id="KW-0949">S-adenosyl-L-methionine</keyword>
<dbReference type="PANTHER" id="PTHR23417">
    <property type="entry name" value="3-DEOXY-D-MANNO-OCTULOSONIC-ACID TRANSFERASE/TRNA GUANINE-N 7 - -METHYLTRANSFERASE"/>
    <property type="match status" value="1"/>
</dbReference>
<feature type="binding site" evidence="7">
    <location>
        <position position="84"/>
    </location>
    <ligand>
        <name>S-adenosyl-L-methionine</name>
        <dbReference type="ChEBI" id="CHEBI:59789"/>
    </ligand>
</feature>
<evidence type="ECO:0000256" key="3">
    <source>
        <dbReference type="ARBA" id="ARBA00022603"/>
    </source>
</evidence>
<evidence type="ECO:0000256" key="5">
    <source>
        <dbReference type="ARBA" id="ARBA00022691"/>
    </source>
</evidence>
<dbReference type="InterPro" id="IPR029063">
    <property type="entry name" value="SAM-dependent_MTases_sf"/>
</dbReference>
<evidence type="ECO:0000256" key="4">
    <source>
        <dbReference type="ARBA" id="ARBA00022679"/>
    </source>
</evidence>
<dbReference type="EMBL" id="QOVW01000018">
    <property type="protein sequence ID" value="RDB36905.1"/>
    <property type="molecule type" value="Genomic_DNA"/>
</dbReference>
<keyword evidence="4 7" id="KW-0808">Transferase</keyword>
<dbReference type="NCBIfam" id="TIGR00091">
    <property type="entry name" value="tRNA (guanosine(46)-N7)-methyltransferase TrmB"/>
    <property type="match status" value="1"/>
</dbReference>
<dbReference type="PROSITE" id="PS51625">
    <property type="entry name" value="SAM_MT_TRMB"/>
    <property type="match status" value="1"/>
</dbReference>
<dbReference type="Pfam" id="PF02390">
    <property type="entry name" value="Methyltransf_4"/>
    <property type="match status" value="1"/>
</dbReference>
<reference evidence="8" key="1">
    <citation type="submission" date="2018-04" db="EMBL/GenBank/DDBJ databases">
        <title>Draft genome sequence of the Candidatus Spirobacillus cienkowskii, a pathogen of freshwater Daphnia species, reconstructed from hemolymph metagenomic reads.</title>
        <authorList>
            <person name="Bresciani L."/>
            <person name="Lemos L.N."/>
            <person name="Wale N."/>
            <person name="Lin J.Y."/>
            <person name="Fernandes G.R."/>
            <person name="Duffy M.A."/>
            <person name="Rodrigues J.M."/>
        </authorList>
    </citation>
    <scope>NUCLEOTIDE SEQUENCE [LARGE SCALE GENOMIC DNA]</scope>
    <source>
        <strain evidence="8">Binning01</strain>
    </source>
</reference>
<proteinExistence type="inferred from homology"/>
<feature type="binding site" evidence="7">
    <location>
        <position position="138"/>
    </location>
    <ligand>
        <name>substrate</name>
    </ligand>
</feature>
<comment type="pathway">
    <text evidence="7">tRNA modification; N(7)-methylguanine-tRNA biosynthesis.</text>
</comment>
<evidence type="ECO:0000256" key="6">
    <source>
        <dbReference type="ARBA" id="ARBA00022694"/>
    </source>
</evidence>
<dbReference type="Proteomes" id="UP000253934">
    <property type="component" value="Unassembled WGS sequence"/>
</dbReference>
<comment type="catalytic activity">
    <reaction evidence="1 7">
        <text>guanosine(46) in tRNA + S-adenosyl-L-methionine = N(7)-methylguanosine(46) in tRNA + S-adenosyl-L-homocysteine</text>
        <dbReference type="Rhea" id="RHEA:42708"/>
        <dbReference type="Rhea" id="RHEA-COMP:10188"/>
        <dbReference type="Rhea" id="RHEA-COMP:10189"/>
        <dbReference type="ChEBI" id="CHEBI:57856"/>
        <dbReference type="ChEBI" id="CHEBI:59789"/>
        <dbReference type="ChEBI" id="CHEBI:74269"/>
        <dbReference type="ChEBI" id="CHEBI:74480"/>
        <dbReference type="EC" id="2.1.1.33"/>
    </reaction>
</comment>
<keyword evidence="3 7" id="KW-0489">Methyltransferase</keyword>
<evidence type="ECO:0000313" key="9">
    <source>
        <dbReference type="Proteomes" id="UP000253934"/>
    </source>
</evidence>
<dbReference type="GO" id="GO:0043527">
    <property type="term" value="C:tRNA methyltransferase complex"/>
    <property type="evidence" value="ECO:0007669"/>
    <property type="project" value="TreeGrafter"/>
</dbReference>
<dbReference type="PANTHER" id="PTHR23417:SF14">
    <property type="entry name" value="PENTACOTRIPEPTIDE-REPEAT REGION OF PRORP DOMAIN-CONTAINING PROTEIN"/>
    <property type="match status" value="1"/>
</dbReference>
<evidence type="ECO:0000256" key="7">
    <source>
        <dbReference type="HAMAP-Rule" id="MF_01057"/>
    </source>
</evidence>
<dbReference type="SUPFAM" id="SSF53335">
    <property type="entry name" value="S-adenosyl-L-methionine-dependent methyltransferases"/>
    <property type="match status" value="1"/>
</dbReference>
<organism evidence="8 9">
    <name type="scientific">Spirobacillus cienkowskii</name>
    <dbReference type="NCBI Taxonomy" id="495820"/>
    <lineage>
        <taxon>Bacteria</taxon>
        <taxon>Pseudomonadati</taxon>
        <taxon>Bdellovibrionota</taxon>
        <taxon>Oligoflexia</taxon>
        <taxon>Silvanigrellales</taxon>
        <taxon>Spirobacillus</taxon>
    </lineage>
</organism>
<comment type="caution">
    <text evidence="8">The sequence shown here is derived from an EMBL/GenBank/DDBJ whole genome shotgun (WGS) entry which is preliminary data.</text>
</comment>
<sequence>MKKVGTIIDNLRKGGKAPERHSNPYLNEVLNLDEYLYTAQELKEKSSIFANSSRPLVLEIGCYMGKNVLEIAQQNPHLNILGIDITYKRVVKAAKKLKNFNIPNAKIAICDARMLFTEIIPDQSLHGVCIFFPDPWPKDKHEKNRLLSSQFIENLLKKLTPNGFLWFKTDHKLYFEETNKLLLNLGFEQDLNNTLQPSLILGGPYETAFQKIFTQKGVPFFQSIYLKSRV</sequence>
<protein>
    <recommendedName>
        <fullName evidence="7">tRNA (guanine-N(7)-)-methyltransferase</fullName>
        <ecNumber evidence="7">2.1.1.33</ecNumber>
    </recommendedName>
    <alternativeName>
        <fullName evidence="7">tRNA (guanine(46)-N(7))-methyltransferase</fullName>
    </alternativeName>
    <alternativeName>
        <fullName evidence="7">tRNA(m7G46)-methyltransferase</fullName>
    </alternativeName>
</protein>
<dbReference type="Gene3D" id="3.40.50.150">
    <property type="entry name" value="Vaccinia Virus protein VP39"/>
    <property type="match status" value="1"/>
</dbReference>
<gene>
    <name evidence="7 8" type="primary">trmB</name>
    <name evidence="8" type="ORF">DCC88_02695</name>
</gene>
<dbReference type="UniPathway" id="UPA00989"/>
<dbReference type="InterPro" id="IPR055361">
    <property type="entry name" value="tRNA_methyltr_TrmB_bact"/>
</dbReference>
<feature type="binding site" evidence="7">
    <location>
        <position position="59"/>
    </location>
    <ligand>
        <name>S-adenosyl-L-methionine</name>
        <dbReference type="ChEBI" id="CHEBI:59789"/>
    </ligand>
</feature>
<dbReference type="EC" id="2.1.1.33" evidence="7"/>
<comment type="function">
    <text evidence="2 7">Catalyzes the formation of N(7)-methylguanine at position 46 (m7G46) in tRNA.</text>
</comment>
<evidence type="ECO:0000256" key="2">
    <source>
        <dbReference type="ARBA" id="ARBA00003015"/>
    </source>
</evidence>
<evidence type="ECO:0000256" key="1">
    <source>
        <dbReference type="ARBA" id="ARBA00000142"/>
    </source>
</evidence>
<dbReference type="AlphaFoldDB" id="A0A369KW25"/>
<dbReference type="HAMAP" id="MF_01057">
    <property type="entry name" value="tRNA_methyltr_TrmB"/>
    <property type="match status" value="1"/>
</dbReference>
<dbReference type="GO" id="GO:0008176">
    <property type="term" value="F:tRNA (guanine(46)-N7)-methyltransferase activity"/>
    <property type="evidence" value="ECO:0007669"/>
    <property type="project" value="UniProtKB-UniRule"/>
</dbReference>
<keyword evidence="6 7" id="KW-0819">tRNA processing</keyword>
<keyword evidence="9" id="KW-1185">Reference proteome</keyword>
<evidence type="ECO:0000313" key="8">
    <source>
        <dbReference type="EMBL" id="RDB36905.1"/>
    </source>
</evidence>
<feature type="binding site" evidence="7">
    <location>
        <position position="111"/>
    </location>
    <ligand>
        <name>S-adenosyl-L-methionine</name>
        <dbReference type="ChEBI" id="CHEBI:59789"/>
    </ligand>
</feature>
<comment type="caution">
    <text evidence="7">Lacks conserved residue(s) required for the propagation of feature annotation.</text>
</comment>
<feature type="binding site" evidence="7">
    <location>
        <position position="134"/>
    </location>
    <ligand>
        <name>S-adenosyl-L-methionine</name>
        <dbReference type="ChEBI" id="CHEBI:59789"/>
    </ligand>
</feature>
<name>A0A369KW25_9BACT</name>
<accession>A0A369KW25</accession>
<feature type="binding site" evidence="7">
    <location>
        <position position="170"/>
    </location>
    <ligand>
        <name>substrate</name>
    </ligand>
</feature>
<comment type="similarity">
    <text evidence="7">Belongs to the class I-like SAM-binding methyltransferase superfamily. TrmB family.</text>
</comment>